<dbReference type="InterPro" id="IPR005119">
    <property type="entry name" value="LysR_subst-bd"/>
</dbReference>
<dbReference type="Pfam" id="PF00126">
    <property type="entry name" value="HTH_1"/>
    <property type="match status" value="1"/>
</dbReference>
<evidence type="ECO:0000259" key="5">
    <source>
        <dbReference type="PROSITE" id="PS50931"/>
    </source>
</evidence>
<dbReference type="AlphaFoldDB" id="A0A1N6WFN5"/>
<organism evidence="6 7">
    <name type="scientific">Marinobacterium stanieri</name>
    <dbReference type="NCBI Taxonomy" id="49186"/>
    <lineage>
        <taxon>Bacteria</taxon>
        <taxon>Pseudomonadati</taxon>
        <taxon>Pseudomonadota</taxon>
        <taxon>Gammaproteobacteria</taxon>
        <taxon>Oceanospirillales</taxon>
        <taxon>Oceanospirillaceae</taxon>
        <taxon>Marinobacterium</taxon>
    </lineage>
</organism>
<dbReference type="FunFam" id="1.10.10.10:FF:000001">
    <property type="entry name" value="LysR family transcriptional regulator"/>
    <property type="match status" value="1"/>
</dbReference>
<dbReference type="STRING" id="49186.SAMN05421647_110125"/>
<evidence type="ECO:0000313" key="7">
    <source>
        <dbReference type="Proteomes" id="UP000186895"/>
    </source>
</evidence>
<evidence type="ECO:0000313" key="6">
    <source>
        <dbReference type="EMBL" id="SIQ88805.1"/>
    </source>
</evidence>
<feature type="domain" description="HTH lysR-type" evidence="5">
    <location>
        <begin position="3"/>
        <end position="60"/>
    </location>
</feature>
<dbReference type="GO" id="GO:0003677">
    <property type="term" value="F:DNA binding"/>
    <property type="evidence" value="ECO:0007669"/>
    <property type="project" value="UniProtKB-KW"/>
</dbReference>
<dbReference type="PROSITE" id="PS50931">
    <property type="entry name" value="HTH_LYSR"/>
    <property type="match status" value="1"/>
</dbReference>
<reference evidence="7" key="1">
    <citation type="submission" date="2017-01" db="EMBL/GenBank/DDBJ databases">
        <authorList>
            <person name="Varghese N."/>
            <person name="Submissions S."/>
        </authorList>
    </citation>
    <scope>NUCLEOTIDE SEQUENCE [LARGE SCALE GENOMIC DNA]</scope>
    <source>
        <strain evidence="7">DSM 7027</strain>
    </source>
</reference>
<dbReference type="CDD" id="cd08421">
    <property type="entry name" value="PBP2_LTTR_like_1"/>
    <property type="match status" value="1"/>
</dbReference>
<dbReference type="SUPFAM" id="SSF53850">
    <property type="entry name" value="Periplasmic binding protein-like II"/>
    <property type="match status" value="1"/>
</dbReference>
<keyword evidence="7" id="KW-1185">Reference proteome</keyword>
<evidence type="ECO:0000256" key="3">
    <source>
        <dbReference type="ARBA" id="ARBA00023125"/>
    </source>
</evidence>
<dbReference type="GO" id="GO:0005829">
    <property type="term" value="C:cytosol"/>
    <property type="evidence" value="ECO:0007669"/>
    <property type="project" value="TreeGrafter"/>
</dbReference>
<dbReference type="RefSeq" id="WP_076465366.1">
    <property type="nucleotide sequence ID" value="NZ_FTMN01000010.1"/>
</dbReference>
<accession>A0A1N6WFN5</accession>
<dbReference type="GO" id="GO:0003700">
    <property type="term" value="F:DNA-binding transcription factor activity"/>
    <property type="evidence" value="ECO:0007669"/>
    <property type="project" value="InterPro"/>
</dbReference>
<dbReference type="eggNOG" id="COG0583">
    <property type="taxonomic scope" value="Bacteria"/>
</dbReference>
<dbReference type="InterPro" id="IPR036388">
    <property type="entry name" value="WH-like_DNA-bd_sf"/>
</dbReference>
<dbReference type="InterPro" id="IPR050950">
    <property type="entry name" value="HTH-type_LysR_regulators"/>
</dbReference>
<dbReference type="Gene3D" id="3.40.190.290">
    <property type="match status" value="1"/>
</dbReference>
<evidence type="ECO:0000256" key="4">
    <source>
        <dbReference type="ARBA" id="ARBA00023163"/>
    </source>
</evidence>
<name>A0A1N6WFN5_9GAMM</name>
<protein>
    <submittedName>
        <fullName evidence="6">DNA-binding transcriptional regulator, LysR family</fullName>
    </submittedName>
</protein>
<dbReference type="EMBL" id="FTMN01000010">
    <property type="protein sequence ID" value="SIQ88805.1"/>
    <property type="molecule type" value="Genomic_DNA"/>
</dbReference>
<keyword evidence="2" id="KW-0805">Transcription regulation</keyword>
<keyword evidence="3 6" id="KW-0238">DNA-binding</keyword>
<dbReference type="PANTHER" id="PTHR30419">
    <property type="entry name" value="HTH-TYPE TRANSCRIPTIONAL REGULATOR YBHD"/>
    <property type="match status" value="1"/>
</dbReference>
<dbReference type="SUPFAM" id="SSF46785">
    <property type="entry name" value="Winged helix' DNA-binding domain"/>
    <property type="match status" value="1"/>
</dbReference>
<proteinExistence type="inferred from homology"/>
<evidence type="ECO:0000256" key="1">
    <source>
        <dbReference type="ARBA" id="ARBA00009437"/>
    </source>
</evidence>
<evidence type="ECO:0000256" key="2">
    <source>
        <dbReference type="ARBA" id="ARBA00023015"/>
    </source>
</evidence>
<dbReference type="PANTHER" id="PTHR30419:SF2">
    <property type="entry name" value="LYSR FAMILY TRANSCRIPTIONAL REGULATOR"/>
    <property type="match status" value="1"/>
</dbReference>
<dbReference type="InterPro" id="IPR036390">
    <property type="entry name" value="WH_DNA-bd_sf"/>
</dbReference>
<dbReference type="InterPro" id="IPR000847">
    <property type="entry name" value="LysR_HTH_N"/>
</dbReference>
<gene>
    <name evidence="6" type="ORF">SAMN05421647_110125</name>
</gene>
<comment type="similarity">
    <text evidence="1">Belongs to the LysR transcriptional regulatory family.</text>
</comment>
<dbReference type="Proteomes" id="UP000186895">
    <property type="component" value="Unassembled WGS sequence"/>
</dbReference>
<dbReference type="Gene3D" id="1.10.10.10">
    <property type="entry name" value="Winged helix-like DNA-binding domain superfamily/Winged helix DNA-binding domain"/>
    <property type="match status" value="1"/>
</dbReference>
<sequence length="296" mass="33028">MRLDPTSLRLFVRVLETGTIAAAADQEHIAASAVSKRISELEANLNAQLLTRTNRGVEGTQAGKALAQLSRSVLHQLDEVHARMHEYSQGVRGEVRIVANISAITQFLPSQLKAFLDQHPLIQIQLEEKISSEIIETVSQNQADIGIFTEVLGNTENLQIHPYLSDRLVVITANQHPLADFEQLSFVDTLQYDYVGLHTGSAINNKLLHAASAAEKPFRMRIQVTSYEALLRMVEQDLGIGIMPQDIARPYVNTQRIKAIALDDLWASRNLKLCTSNQHPMSQATRRLLEHLTLSE</sequence>
<dbReference type="Pfam" id="PF03466">
    <property type="entry name" value="LysR_substrate"/>
    <property type="match status" value="1"/>
</dbReference>
<keyword evidence="4" id="KW-0804">Transcription</keyword>